<feature type="domain" description="Glycine radical" evidence="5">
    <location>
        <begin position="686"/>
        <end position="805"/>
    </location>
</feature>
<dbReference type="PANTHER" id="PTHR43641">
    <property type="entry name" value="FORMATE ACETYLTRANSFERASE 3-RELATED"/>
    <property type="match status" value="1"/>
</dbReference>
<evidence type="ECO:0000256" key="3">
    <source>
        <dbReference type="ARBA" id="ARBA00034302"/>
    </source>
</evidence>
<keyword evidence="8" id="KW-1185">Reference proteome</keyword>
<dbReference type="InterPro" id="IPR004184">
    <property type="entry name" value="PFL_dom"/>
</dbReference>
<dbReference type="Pfam" id="PF01228">
    <property type="entry name" value="Gly_radical"/>
    <property type="match status" value="1"/>
</dbReference>
<proteinExistence type="predicted"/>
<comment type="function">
    <text evidence="3">Catalyzes the conversion of pyruvate to formate and acetyl-CoA.</text>
</comment>
<dbReference type="PROSITE" id="PS51554">
    <property type="entry name" value="PFL"/>
    <property type="match status" value="1"/>
</dbReference>
<evidence type="ECO:0000256" key="2">
    <source>
        <dbReference type="ARBA" id="ARBA00023239"/>
    </source>
</evidence>
<dbReference type="SUPFAM" id="SSF51998">
    <property type="entry name" value="PFL-like glycyl radical enzymes"/>
    <property type="match status" value="1"/>
</dbReference>
<dbReference type="RefSeq" id="WP_379315590.1">
    <property type="nucleotide sequence ID" value="NZ_JBHTLM010000001.1"/>
</dbReference>
<comment type="caution">
    <text evidence="7">The sequence shown here is derived from an EMBL/GenBank/DDBJ whole genome shotgun (WGS) entry which is preliminary data.</text>
</comment>
<keyword evidence="1 4" id="KW-0556">Organic radical</keyword>
<dbReference type="InterPro" id="IPR051215">
    <property type="entry name" value="GRE"/>
</dbReference>
<evidence type="ECO:0000313" key="8">
    <source>
        <dbReference type="Proteomes" id="UP001597262"/>
    </source>
</evidence>
<evidence type="ECO:0000256" key="4">
    <source>
        <dbReference type="PROSITE-ProRule" id="PRU00493"/>
    </source>
</evidence>
<organism evidence="7 8">
    <name type="scientific">Paenibacillus puldeungensis</name>
    <dbReference type="NCBI Taxonomy" id="696536"/>
    <lineage>
        <taxon>Bacteria</taxon>
        <taxon>Bacillati</taxon>
        <taxon>Bacillota</taxon>
        <taxon>Bacilli</taxon>
        <taxon>Bacillales</taxon>
        <taxon>Paenibacillaceae</taxon>
        <taxon>Paenibacillus</taxon>
    </lineage>
</organism>
<evidence type="ECO:0000259" key="6">
    <source>
        <dbReference type="PROSITE" id="PS51554"/>
    </source>
</evidence>
<evidence type="ECO:0000313" key="7">
    <source>
        <dbReference type="EMBL" id="MFD1174825.1"/>
    </source>
</evidence>
<evidence type="ECO:0000259" key="5">
    <source>
        <dbReference type="PROSITE" id="PS51149"/>
    </source>
</evidence>
<feature type="modified residue" description="Glycine radical" evidence="4">
    <location>
        <position position="781"/>
    </location>
</feature>
<dbReference type="Proteomes" id="UP001597262">
    <property type="component" value="Unassembled WGS sequence"/>
</dbReference>
<keyword evidence="2" id="KW-0456">Lyase</keyword>
<reference evidence="8" key="1">
    <citation type="journal article" date="2019" name="Int. J. Syst. Evol. Microbiol.">
        <title>The Global Catalogue of Microorganisms (GCM) 10K type strain sequencing project: providing services to taxonomists for standard genome sequencing and annotation.</title>
        <authorList>
            <consortium name="The Broad Institute Genomics Platform"/>
            <consortium name="The Broad Institute Genome Sequencing Center for Infectious Disease"/>
            <person name="Wu L."/>
            <person name="Ma J."/>
        </authorList>
    </citation>
    <scope>NUCLEOTIDE SEQUENCE [LARGE SCALE GENOMIC DNA]</scope>
    <source>
        <strain evidence="8">CCUG 59189</strain>
    </source>
</reference>
<dbReference type="PROSITE" id="PS51149">
    <property type="entry name" value="GLY_RADICAL_2"/>
    <property type="match status" value="1"/>
</dbReference>
<accession>A0ABW3RRS4</accession>
<dbReference type="Gene3D" id="3.20.70.20">
    <property type="match status" value="1"/>
</dbReference>
<dbReference type="EMBL" id="JBHTLM010000001">
    <property type="protein sequence ID" value="MFD1174825.1"/>
    <property type="molecule type" value="Genomic_DNA"/>
</dbReference>
<feature type="domain" description="PFL" evidence="6">
    <location>
        <begin position="9"/>
        <end position="679"/>
    </location>
</feature>
<sequence>MYELKPVTDRIARIRKRYRDTKPKVCIERFKIVTDFYEENVALPAILKRAYNFKNLCEKMPVLVNEDEIIVGSLASMYRGSALFPEYSVDWLYNELHSGKFLERELDPYDLDQEDMEYLLTKEDFWMKNNLSAKMDASLSDRFYKILGNNVTTFGVKGTSTTPVGHFCANYNKAIRKGFGAIKAEAEHKMAEMEGKLYGEDAKKYQFYHAVSIVSEGIILFSKRYAQECRNQAAIATDAARKKELLTMVEGLDWIMENPCRNFREAAQCLFLYQIAMALDGNLHGLTIGRADQYLGSFYEEDLASGAITQEEAQEIIDAFCLKVSEMNKISAAQVTYAIGGYTSGQLLTLGGVTLDGEDATNPVTYMFLQSAGRLVLHDPPMSLRIHNETPEELWKAGIETTKICGGVPTFENDEIIIPALQGRGLSLESARNYCLIGCVEPGGCGDEWPACGGPGQESFWLLPNTLLLAINNGQSPMPGPDGRLSGQTGLPTGYLYDMKTFDEVLEATKKQIEYFVDWQVAFTNLHEYVAATDMPLPIVSATMDGCMEKGADVMWGGAKYNSTGTAAVGLGTLVDSLCVIKYMVYDKKLITAREMYDAVMTNWEGLEPLRQQVHTEVPRFGNDNDYVDELAVWVTKVYGEKVLSATGPRGNNFAPGLYPVATHVLYGLISWATPDGRKAGEPFSDGISPKQAMDKRGPSATLKSCAKIDHIMNSNGTLLNMRFHPKSLEGEGQKKLKALMQTYFDMGGMELQFNIVSADTLREAQKHPEEHKDLIVRIAGFSAYFVELYKGMQDDVINRTELGL</sequence>
<gene>
    <name evidence="7" type="ORF">ACFQ3W_00685</name>
</gene>
<dbReference type="Pfam" id="PF02901">
    <property type="entry name" value="PFL-like"/>
    <property type="match status" value="1"/>
</dbReference>
<dbReference type="PANTHER" id="PTHR43641:SF2">
    <property type="entry name" value="DEHYDRATASE YBIW-RELATED"/>
    <property type="match status" value="1"/>
</dbReference>
<name>A0ABW3RRS4_9BACL</name>
<protein>
    <submittedName>
        <fullName evidence="7">Glycyl radical protein</fullName>
    </submittedName>
</protein>
<dbReference type="InterPro" id="IPR001150">
    <property type="entry name" value="Gly_radical"/>
</dbReference>
<evidence type="ECO:0000256" key="1">
    <source>
        <dbReference type="ARBA" id="ARBA00022818"/>
    </source>
</evidence>